<dbReference type="Proteomes" id="UP000012960">
    <property type="component" value="Unplaced"/>
</dbReference>
<dbReference type="InParanoid" id="A0A804J5E5"/>
<dbReference type="EnsemblPlants" id="Ma05_t17130.1">
    <property type="protein sequence ID" value="Ma05_p17130.1"/>
    <property type="gene ID" value="Ma05_g17130"/>
</dbReference>
<protein>
    <submittedName>
        <fullName evidence="1">Uncharacterized protein</fullName>
    </submittedName>
</protein>
<dbReference type="AlphaFoldDB" id="A0A804J5E5"/>
<sequence length="31" mass="3469">MLQIMCFRSSARSSVAASDHGSLLERLMEEL</sequence>
<organism evidence="1 2">
    <name type="scientific">Musa acuminata subsp. malaccensis</name>
    <name type="common">Wild banana</name>
    <name type="synonym">Musa malaccensis</name>
    <dbReference type="NCBI Taxonomy" id="214687"/>
    <lineage>
        <taxon>Eukaryota</taxon>
        <taxon>Viridiplantae</taxon>
        <taxon>Streptophyta</taxon>
        <taxon>Embryophyta</taxon>
        <taxon>Tracheophyta</taxon>
        <taxon>Spermatophyta</taxon>
        <taxon>Magnoliopsida</taxon>
        <taxon>Liliopsida</taxon>
        <taxon>Zingiberales</taxon>
        <taxon>Musaceae</taxon>
        <taxon>Musa</taxon>
    </lineage>
</organism>
<dbReference type="Gramene" id="Ma05_t17130.1">
    <property type="protein sequence ID" value="Ma05_p17130.1"/>
    <property type="gene ID" value="Ma05_g17130"/>
</dbReference>
<proteinExistence type="predicted"/>
<reference evidence="1" key="1">
    <citation type="submission" date="2021-05" db="UniProtKB">
        <authorList>
            <consortium name="EnsemblPlants"/>
        </authorList>
    </citation>
    <scope>IDENTIFICATION</scope>
    <source>
        <strain evidence="1">subsp. malaccensis</strain>
    </source>
</reference>
<evidence type="ECO:0000313" key="2">
    <source>
        <dbReference type="Proteomes" id="UP000012960"/>
    </source>
</evidence>
<keyword evidence="2" id="KW-1185">Reference proteome</keyword>
<accession>A0A804J5E5</accession>
<name>A0A804J5E5_MUSAM</name>
<evidence type="ECO:0000313" key="1">
    <source>
        <dbReference type="EnsemblPlants" id="Ma05_p17130.1"/>
    </source>
</evidence>